<dbReference type="InterPro" id="IPR001345">
    <property type="entry name" value="PG/BPGM_mutase_AS"/>
</dbReference>
<gene>
    <name evidence="4" type="ORF">B0F90DRAFT_747974</name>
</gene>
<organism evidence="4 5">
    <name type="scientific">Multifurca ochricompacta</name>
    <dbReference type="NCBI Taxonomy" id="376703"/>
    <lineage>
        <taxon>Eukaryota</taxon>
        <taxon>Fungi</taxon>
        <taxon>Dikarya</taxon>
        <taxon>Basidiomycota</taxon>
        <taxon>Agaricomycotina</taxon>
        <taxon>Agaricomycetes</taxon>
        <taxon>Russulales</taxon>
        <taxon>Russulaceae</taxon>
        <taxon>Multifurca</taxon>
    </lineage>
</organism>
<accession>A0AAD4QRZ3</accession>
<dbReference type="Pfam" id="PF00300">
    <property type="entry name" value="His_Phos_1"/>
    <property type="match status" value="1"/>
</dbReference>
<dbReference type="CDD" id="cd07067">
    <property type="entry name" value="HP_PGM_like"/>
    <property type="match status" value="1"/>
</dbReference>
<dbReference type="GO" id="GO:0045820">
    <property type="term" value="P:negative regulation of glycolytic process"/>
    <property type="evidence" value="ECO:0007669"/>
    <property type="project" value="TreeGrafter"/>
</dbReference>
<sequence>MSQGKIHGTSMETVQVYIVRHGETEENRRKIIQGQLDTPLNLEGEKQADLVARALKDVPFNTCYSSDLRRAASTAERILVHHPKVKLQREIALRERYMGDLQGRVWGDFQGLITDKGDRKEREIREPESPEAVMKRAMTWWNETVVGTNASFILVVSHGAWIRLLVQGLLGDKAIRAVHGITVGRCLNTGVSVIEIPRVVKGRGNLLQFGNVMHLSGPSAGAGAGCGCG</sequence>
<dbReference type="InterPro" id="IPR051695">
    <property type="entry name" value="Phosphoglycerate_Mutase"/>
</dbReference>
<evidence type="ECO:0000256" key="3">
    <source>
        <dbReference type="PIRSR" id="PIRSR613078-2"/>
    </source>
</evidence>
<evidence type="ECO:0000313" key="5">
    <source>
        <dbReference type="Proteomes" id="UP001203297"/>
    </source>
</evidence>
<evidence type="ECO:0000256" key="1">
    <source>
        <dbReference type="ARBA" id="ARBA00022801"/>
    </source>
</evidence>
<name>A0AAD4QRZ3_9AGAM</name>
<keyword evidence="1" id="KW-0378">Hydrolase</keyword>
<dbReference type="InterPro" id="IPR029033">
    <property type="entry name" value="His_PPase_superfam"/>
</dbReference>
<evidence type="ECO:0000256" key="2">
    <source>
        <dbReference type="PIRSR" id="PIRSR613078-1"/>
    </source>
</evidence>
<keyword evidence="5" id="KW-1185">Reference proteome</keyword>
<dbReference type="AlphaFoldDB" id="A0AAD4QRZ3"/>
<proteinExistence type="predicted"/>
<dbReference type="PANTHER" id="PTHR46517">
    <property type="entry name" value="FRUCTOSE-2,6-BISPHOSPHATASE TIGAR"/>
    <property type="match status" value="1"/>
</dbReference>
<feature type="active site" description="Tele-phosphohistidine intermediate" evidence="2">
    <location>
        <position position="21"/>
    </location>
</feature>
<dbReference type="Gene3D" id="3.40.50.1240">
    <property type="entry name" value="Phosphoglycerate mutase-like"/>
    <property type="match status" value="1"/>
</dbReference>
<dbReference type="EMBL" id="WTXG01000003">
    <property type="protein sequence ID" value="KAI0306421.1"/>
    <property type="molecule type" value="Genomic_DNA"/>
</dbReference>
<dbReference type="GO" id="GO:0043456">
    <property type="term" value="P:regulation of pentose-phosphate shunt"/>
    <property type="evidence" value="ECO:0007669"/>
    <property type="project" value="TreeGrafter"/>
</dbReference>
<dbReference type="Proteomes" id="UP001203297">
    <property type="component" value="Unassembled WGS sequence"/>
</dbReference>
<dbReference type="SUPFAM" id="SSF53254">
    <property type="entry name" value="Phosphoglycerate mutase-like"/>
    <property type="match status" value="1"/>
</dbReference>
<dbReference type="GO" id="GO:0005829">
    <property type="term" value="C:cytosol"/>
    <property type="evidence" value="ECO:0007669"/>
    <property type="project" value="TreeGrafter"/>
</dbReference>
<dbReference type="PROSITE" id="PS00175">
    <property type="entry name" value="PG_MUTASE"/>
    <property type="match status" value="1"/>
</dbReference>
<dbReference type="SMART" id="SM00855">
    <property type="entry name" value="PGAM"/>
    <property type="match status" value="1"/>
</dbReference>
<evidence type="ECO:0000313" key="4">
    <source>
        <dbReference type="EMBL" id="KAI0306421.1"/>
    </source>
</evidence>
<feature type="active site" description="Proton donor/acceptor" evidence="2">
    <location>
        <position position="95"/>
    </location>
</feature>
<reference evidence="4" key="1">
    <citation type="journal article" date="2022" name="New Phytol.">
        <title>Evolutionary transition to the ectomycorrhizal habit in the genomes of a hyperdiverse lineage of mushroom-forming fungi.</title>
        <authorList>
            <person name="Looney B."/>
            <person name="Miyauchi S."/>
            <person name="Morin E."/>
            <person name="Drula E."/>
            <person name="Courty P.E."/>
            <person name="Kohler A."/>
            <person name="Kuo A."/>
            <person name="LaButti K."/>
            <person name="Pangilinan J."/>
            <person name="Lipzen A."/>
            <person name="Riley R."/>
            <person name="Andreopoulos W."/>
            <person name="He G."/>
            <person name="Johnson J."/>
            <person name="Nolan M."/>
            <person name="Tritt A."/>
            <person name="Barry K.W."/>
            <person name="Grigoriev I.V."/>
            <person name="Nagy L.G."/>
            <person name="Hibbett D."/>
            <person name="Henrissat B."/>
            <person name="Matheny P.B."/>
            <person name="Labbe J."/>
            <person name="Martin F.M."/>
        </authorList>
    </citation>
    <scope>NUCLEOTIDE SEQUENCE</scope>
    <source>
        <strain evidence="4">BPL690</strain>
    </source>
</reference>
<dbReference type="PANTHER" id="PTHR46517:SF1">
    <property type="entry name" value="FRUCTOSE-2,6-BISPHOSPHATASE TIGAR"/>
    <property type="match status" value="1"/>
</dbReference>
<dbReference type="InterPro" id="IPR013078">
    <property type="entry name" value="His_Pase_superF_clade-1"/>
</dbReference>
<protein>
    <submittedName>
        <fullName evidence="4">Phosphoglycerate mutase-like protein</fullName>
    </submittedName>
</protein>
<feature type="binding site" evidence="3">
    <location>
        <position position="70"/>
    </location>
    <ligand>
        <name>substrate</name>
    </ligand>
</feature>
<comment type="caution">
    <text evidence="4">The sequence shown here is derived from an EMBL/GenBank/DDBJ whole genome shotgun (WGS) entry which is preliminary data.</text>
</comment>
<feature type="binding site" evidence="3">
    <location>
        <begin position="20"/>
        <end position="27"/>
    </location>
    <ligand>
        <name>substrate</name>
    </ligand>
</feature>
<dbReference type="GO" id="GO:0004331">
    <property type="term" value="F:fructose-2,6-bisphosphate 2-phosphatase activity"/>
    <property type="evidence" value="ECO:0007669"/>
    <property type="project" value="TreeGrafter"/>
</dbReference>